<reference evidence="2" key="1">
    <citation type="journal article" date="2019" name="Int. J. Syst. Evol. Microbiol.">
        <title>The Global Catalogue of Microorganisms (GCM) 10K type strain sequencing project: providing services to taxonomists for standard genome sequencing and annotation.</title>
        <authorList>
            <consortium name="The Broad Institute Genomics Platform"/>
            <consortium name="The Broad Institute Genome Sequencing Center for Infectious Disease"/>
            <person name="Wu L."/>
            <person name="Ma J."/>
        </authorList>
    </citation>
    <scope>NUCLEOTIDE SEQUENCE [LARGE SCALE GENOMIC DNA]</scope>
    <source>
        <strain evidence="2">CGMCC 1.6964</strain>
    </source>
</reference>
<gene>
    <name evidence="1" type="ORF">GCM10010969_17510</name>
</gene>
<keyword evidence="2" id="KW-1185">Reference proteome</keyword>
<comment type="caution">
    <text evidence="1">The sequence shown here is derived from an EMBL/GenBank/DDBJ whole genome shotgun (WGS) entry which is preliminary data.</text>
</comment>
<proteinExistence type="predicted"/>
<organism evidence="1 2">
    <name type="scientific">Saccharibacillus kuerlensis</name>
    <dbReference type="NCBI Taxonomy" id="459527"/>
    <lineage>
        <taxon>Bacteria</taxon>
        <taxon>Bacillati</taxon>
        <taxon>Bacillota</taxon>
        <taxon>Bacilli</taxon>
        <taxon>Bacillales</taxon>
        <taxon>Paenibacillaceae</taxon>
        <taxon>Saccharibacillus</taxon>
    </lineage>
</organism>
<sequence length="45" mass="5182">MSETYTGKCLAKDAWHVENVQFFAPVRKISASMQLNNRHGRLFAK</sequence>
<name>A0ABQ2L0K7_9BACL</name>
<protein>
    <submittedName>
        <fullName evidence="1">Uncharacterized protein</fullName>
    </submittedName>
</protein>
<dbReference type="EMBL" id="BMLN01000004">
    <property type="protein sequence ID" value="GGN98409.1"/>
    <property type="molecule type" value="Genomic_DNA"/>
</dbReference>
<evidence type="ECO:0000313" key="2">
    <source>
        <dbReference type="Proteomes" id="UP000606653"/>
    </source>
</evidence>
<dbReference type="Proteomes" id="UP000606653">
    <property type="component" value="Unassembled WGS sequence"/>
</dbReference>
<accession>A0ABQ2L0K7</accession>
<evidence type="ECO:0000313" key="1">
    <source>
        <dbReference type="EMBL" id="GGN98409.1"/>
    </source>
</evidence>